<evidence type="ECO:0000256" key="1">
    <source>
        <dbReference type="ARBA" id="ARBA00010641"/>
    </source>
</evidence>
<feature type="domain" description="RNA polymerase sigma factor 70 region 4 type 2" evidence="8">
    <location>
        <begin position="133"/>
        <end position="182"/>
    </location>
</feature>
<evidence type="ECO:0000256" key="6">
    <source>
        <dbReference type="SAM" id="MobiDB-lite"/>
    </source>
</evidence>
<dbReference type="RefSeq" id="WP_167150106.1">
    <property type="nucleotide sequence ID" value="NZ_JAAMOX010000001.1"/>
</dbReference>
<dbReference type="Pfam" id="PF04542">
    <property type="entry name" value="Sigma70_r2"/>
    <property type="match status" value="1"/>
</dbReference>
<sequence>MSIHTEHEGHSAAEQYARATDAELVAATRAGQNAAYAELWRRHANVGLGIARRATHSFDPEDLLAEAYANILEAIGKGQGPTGPFRPYLSTVVRNVATRWARAIQESTVDDVGELLDRVASIDNRNELDNRMLLIGAFQSLAPRWQEILWLTEVNGLKPREVARQLGLSPNSVSALASRAREGLRQAWIEAHLKSHANEPECARTILALPSMSRDTLPEAQQARVNDHLNRCASCRKVWDEARDVASRLHTAVVPVLLGLTTSASLASGFAGTAGGSAGAGAAAASAHSNGVLSLFASTKAVLISGAVGLTAAATVASIAIAPMLLPPPVPQSAPEPGSSTPLPAHPTAGPVSSAPGDLPANEPAYSDEELQWITPATRVQPQGPTDSEAAASMQAPKYAFEPGSTLSASAPSLSGEAIPSATVTVVLAGGATSHRVFSTTANSAGGWDIPLVDIPNGNYSAWAYQESEQKRSDARATEFVLDRTATVAPRITEAQTGNQKFSPTVSGTGQPGTIVYVMLNGVTNESAVSAQGTWQVMTTRGAVIGTNTIVAVQYDTKTMVLSEVSPPVNVDLVSPSVQVSGAAPSIRLTVAAEPGASVELASPNGKFSHLIKYSTGVDEVSLRTTGSANTSAPSFAVMSRYVSPDGVHVGPWSEVAR</sequence>
<feature type="region of interest" description="Disordered" evidence="6">
    <location>
        <begin position="330"/>
        <end position="364"/>
    </location>
</feature>
<dbReference type="NCBIfam" id="TIGR02937">
    <property type="entry name" value="sigma70-ECF"/>
    <property type="match status" value="1"/>
</dbReference>
<evidence type="ECO:0000313" key="10">
    <source>
        <dbReference type="Proteomes" id="UP000541033"/>
    </source>
</evidence>
<dbReference type="GO" id="GO:0016987">
    <property type="term" value="F:sigma factor activity"/>
    <property type="evidence" value="ECO:0007669"/>
    <property type="project" value="UniProtKB-KW"/>
</dbReference>
<dbReference type="InterPro" id="IPR013783">
    <property type="entry name" value="Ig-like_fold"/>
</dbReference>
<organism evidence="9 10">
    <name type="scientific">Lysinibacter cavernae</name>
    <dbReference type="NCBI Taxonomy" id="1640652"/>
    <lineage>
        <taxon>Bacteria</taxon>
        <taxon>Bacillati</taxon>
        <taxon>Actinomycetota</taxon>
        <taxon>Actinomycetes</taxon>
        <taxon>Micrococcales</taxon>
        <taxon>Microbacteriaceae</taxon>
        <taxon>Lysinibacter</taxon>
    </lineage>
</organism>
<dbReference type="InterPro" id="IPR007627">
    <property type="entry name" value="RNA_pol_sigma70_r2"/>
</dbReference>
<evidence type="ECO:0000256" key="2">
    <source>
        <dbReference type="ARBA" id="ARBA00023015"/>
    </source>
</evidence>
<evidence type="ECO:0000256" key="3">
    <source>
        <dbReference type="ARBA" id="ARBA00023082"/>
    </source>
</evidence>
<dbReference type="InterPro" id="IPR013324">
    <property type="entry name" value="RNA_pol_sigma_r3/r4-like"/>
</dbReference>
<accession>A0A7X5TTY8</accession>
<dbReference type="InterPro" id="IPR039425">
    <property type="entry name" value="RNA_pol_sigma-70-like"/>
</dbReference>
<dbReference type="SUPFAM" id="SSF88659">
    <property type="entry name" value="Sigma3 and sigma4 domains of RNA polymerase sigma factors"/>
    <property type="match status" value="1"/>
</dbReference>
<proteinExistence type="inferred from homology"/>
<keyword evidence="3" id="KW-0731">Sigma factor</keyword>
<evidence type="ECO:0000256" key="4">
    <source>
        <dbReference type="ARBA" id="ARBA00023125"/>
    </source>
</evidence>
<dbReference type="Gene3D" id="2.60.40.10">
    <property type="entry name" value="Immunoglobulins"/>
    <property type="match status" value="2"/>
</dbReference>
<keyword evidence="5" id="KW-0804">Transcription</keyword>
<dbReference type="GO" id="GO:0005975">
    <property type="term" value="P:carbohydrate metabolic process"/>
    <property type="evidence" value="ECO:0007669"/>
    <property type="project" value="UniProtKB-ARBA"/>
</dbReference>
<dbReference type="Gene3D" id="1.10.10.1320">
    <property type="entry name" value="Anti-sigma factor, zinc-finger domain"/>
    <property type="match status" value="1"/>
</dbReference>
<dbReference type="AlphaFoldDB" id="A0A7X5TTY8"/>
<reference evidence="9 10" key="1">
    <citation type="submission" date="2020-02" db="EMBL/GenBank/DDBJ databases">
        <title>Sequencing the genomes of 1000 actinobacteria strains.</title>
        <authorList>
            <person name="Klenk H.-P."/>
        </authorList>
    </citation>
    <scope>NUCLEOTIDE SEQUENCE [LARGE SCALE GENOMIC DNA]</scope>
    <source>
        <strain evidence="9 10">DSM 27960</strain>
    </source>
</reference>
<dbReference type="PANTHER" id="PTHR43133">
    <property type="entry name" value="RNA POLYMERASE ECF-TYPE SIGMA FACTO"/>
    <property type="match status" value="1"/>
</dbReference>
<evidence type="ECO:0000313" key="9">
    <source>
        <dbReference type="EMBL" id="NIH54024.1"/>
    </source>
</evidence>
<protein>
    <submittedName>
        <fullName evidence="9">RNA polymerase sigma factor (Sigma-70 family)</fullName>
    </submittedName>
</protein>
<dbReference type="InterPro" id="IPR013325">
    <property type="entry name" value="RNA_pol_sigma_r2"/>
</dbReference>
<evidence type="ECO:0000259" key="7">
    <source>
        <dbReference type="Pfam" id="PF04542"/>
    </source>
</evidence>
<comment type="similarity">
    <text evidence="1">Belongs to the sigma-70 factor family. ECF subfamily.</text>
</comment>
<name>A0A7X5TTY8_9MICO</name>
<comment type="caution">
    <text evidence="9">The sequence shown here is derived from an EMBL/GenBank/DDBJ whole genome shotgun (WGS) entry which is preliminary data.</text>
</comment>
<dbReference type="Gene3D" id="1.10.10.10">
    <property type="entry name" value="Winged helix-like DNA-binding domain superfamily/Winged helix DNA-binding domain"/>
    <property type="match status" value="1"/>
</dbReference>
<dbReference type="Gene3D" id="1.10.1740.10">
    <property type="match status" value="1"/>
</dbReference>
<dbReference type="InterPro" id="IPR036388">
    <property type="entry name" value="WH-like_DNA-bd_sf"/>
</dbReference>
<evidence type="ECO:0000256" key="5">
    <source>
        <dbReference type="ARBA" id="ARBA00023163"/>
    </source>
</evidence>
<dbReference type="Pfam" id="PF08281">
    <property type="entry name" value="Sigma70_r4_2"/>
    <property type="match status" value="1"/>
</dbReference>
<gene>
    <name evidence="9" type="ORF">FHX76_001892</name>
</gene>
<dbReference type="Proteomes" id="UP000541033">
    <property type="component" value="Unassembled WGS sequence"/>
</dbReference>
<dbReference type="SUPFAM" id="SSF88946">
    <property type="entry name" value="Sigma2 domain of RNA polymerase sigma factors"/>
    <property type="match status" value="1"/>
</dbReference>
<dbReference type="GO" id="GO:0003677">
    <property type="term" value="F:DNA binding"/>
    <property type="evidence" value="ECO:0007669"/>
    <property type="project" value="UniProtKB-KW"/>
</dbReference>
<keyword evidence="2" id="KW-0805">Transcription regulation</keyword>
<evidence type="ECO:0000259" key="8">
    <source>
        <dbReference type="Pfam" id="PF08281"/>
    </source>
</evidence>
<dbReference type="InterPro" id="IPR014284">
    <property type="entry name" value="RNA_pol_sigma-70_dom"/>
</dbReference>
<dbReference type="GO" id="GO:0006352">
    <property type="term" value="P:DNA-templated transcription initiation"/>
    <property type="evidence" value="ECO:0007669"/>
    <property type="project" value="InterPro"/>
</dbReference>
<keyword evidence="4" id="KW-0238">DNA-binding</keyword>
<keyword evidence="10" id="KW-1185">Reference proteome</keyword>
<feature type="domain" description="RNA polymerase sigma-70 region 2" evidence="7">
    <location>
        <begin position="39"/>
        <end position="103"/>
    </location>
</feature>
<dbReference type="EMBL" id="JAAMOX010000001">
    <property type="protein sequence ID" value="NIH54024.1"/>
    <property type="molecule type" value="Genomic_DNA"/>
</dbReference>
<dbReference type="PANTHER" id="PTHR43133:SF8">
    <property type="entry name" value="RNA POLYMERASE SIGMA FACTOR HI_1459-RELATED"/>
    <property type="match status" value="1"/>
</dbReference>
<dbReference type="InterPro" id="IPR041916">
    <property type="entry name" value="Anti_sigma_zinc_sf"/>
</dbReference>
<dbReference type="InterPro" id="IPR013249">
    <property type="entry name" value="RNA_pol_sigma70_r4_t2"/>
</dbReference>